<feature type="transmembrane region" description="Helical" evidence="6">
    <location>
        <begin position="239"/>
        <end position="259"/>
    </location>
</feature>
<keyword evidence="2 6" id="KW-0812">Transmembrane</keyword>
<dbReference type="GO" id="GO:0015179">
    <property type="term" value="F:L-amino acid transmembrane transporter activity"/>
    <property type="evidence" value="ECO:0007669"/>
    <property type="project" value="TreeGrafter"/>
</dbReference>
<dbReference type="PANTHER" id="PTHR22950">
    <property type="entry name" value="AMINO ACID TRANSPORTER"/>
    <property type="match status" value="1"/>
</dbReference>
<dbReference type="PANTHER" id="PTHR22950:SF349">
    <property type="entry name" value="AMINO ACID TRANSPORTER TRANSMEMBRANE DOMAIN-CONTAINING PROTEIN"/>
    <property type="match status" value="1"/>
</dbReference>
<feature type="transmembrane region" description="Helical" evidence="6">
    <location>
        <begin position="176"/>
        <end position="200"/>
    </location>
</feature>
<keyword evidence="4 6" id="KW-0472">Membrane</keyword>
<dbReference type="Proteomes" id="UP001151699">
    <property type="component" value="Chromosome A"/>
</dbReference>
<evidence type="ECO:0000259" key="7">
    <source>
        <dbReference type="Pfam" id="PF01490"/>
    </source>
</evidence>
<dbReference type="Pfam" id="PF01490">
    <property type="entry name" value="Aa_trans"/>
    <property type="match status" value="1"/>
</dbReference>
<sequence length="489" mass="53894">MINGGHYEIKEPTERQPLLGHSSDPSDTEPIQAIPRPDLRTSPESALVDVQSEEDASAGSGESTDIDRYYNPAQHRDLEHPTSNLDTLIHLLKGNIGTGILAMPDAFKNAGLYVGLFGTMILGAICTHCMHMLVKCSHELCRRRQVPSLSFSEVCYSAFETGPIGLRKYALLARQIINIFLCITQLGFCCVYFVFVAVNIRDVVAHYYEEISVRYYLLAMLIPMISLNLLKNLKYLTPVSLFASVLTVSGLAVTFHYMLHDLPKTNTVNGFAGWSTLPLYFGTAIYAFEGIGVVLPLENNMKTPQDFGGPFGVLNTGMVIVACLYTSIGFFGYLKYGDSVKGSITLSLPPEDILAQSVRLIMAVAIFLSYGLQFYVPINIVGPWFNGFFRSESQRFSDAGLRIALVVFTFLLAAIIPNLAPIISLVGAVSSSTLALIFPPLIEIVTFWPNKLGTNYWVLWKDVAIMIFGILGFVFGTYSSIAQILNPDI</sequence>
<comment type="caution">
    <text evidence="8">The sequence shown here is derived from an EMBL/GenBank/DDBJ whole genome shotgun (WGS) entry which is preliminary data.</text>
</comment>
<evidence type="ECO:0000256" key="4">
    <source>
        <dbReference type="ARBA" id="ARBA00023136"/>
    </source>
</evidence>
<keyword evidence="3 6" id="KW-1133">Transmembrane helix</keyword>
<proteinExistence type="predicted"/>
<keyword evidence="9" id="KW-1185">Reference proteome</keyword>
<reference evidence="8" key="1">
    <citation type="submission" date="2022-07" db="EMBL/GenBank/DDBJ databases">
        <authorList>
            <person name="Trinca V."/>
            <person name="Uliana J.V.C."/>
            <person name="Torres T.T."/>
            <person name="Ward R.J."/>
            <person name="Monesi N."/>
        </authorList>
    </citation>
    <scope>NUCLEOTIDE SEQUENCE</scope>
    <source>
        <strain evidence="8">HSMRA1968</strain>
        <tissue evidence="8">Whole embryos</tissue>
    </source>
</reference>
<feature type="transmembrane region" description="Helical" evidence="6">
    <location>
        <begin position="110"/>
        <end position="134"/>
    </location>
</feature>
<accession>A0A9Q0NB30</accession>
<dbReference type="GO" id="GO:0005774">
    <property type="term" value="C:vacuolar membrane"/>
    <property type="evidence" value="ECO:0007669"/>
    <property type="project" value="TreeGrafter"/>
</dbReference>
<evidence type="ECO:0000256" key="2">
    <source>
        <dbReference type="ARBA" id="ARBA00022692"/>
    </source>
</evidence>
<gene>
    <name evidence="8" type="primary">slc36a4_1</name>
    <name evidence="8" type="ORF">Bhyg_01472</name>
</gene>
<dbReference type="OrthoDB" id="1684102at2759"/>
<dbReference type="InterPro" id="IPR013057">
    <property type="entry name" value="AA_transpt_TM"/>
</dbReference>
<feature type="transmembrane region" description="Helical" evidence="6">
    <location>
        <begin position="463"/>
        <end position="485"/>
    </location>
</feature>
<evidence type="ECO:0000256" key="1">
    <source>
        <dbReference type="ARBA" id="ARBA00004141"/>
    </source>
</evidence>
<feature type="transmembrane region" description="Helical" evidence="6">
    <location>
        <begin position="353"/>
        <end position="378"/>
    </location>
</feature>
<feature type="region of interest" description="Disordered" evidence="5">
    <location>
        <begin position="1"/>
        <end position="68"/>
    </location>
</feature>
<evidence type="ECO:0000256" key="3">
    <source>
        <dbReference type="ARBA" id="ARBA00022989"/>
    </source>
</evidence>
<organism evidence="8 9">
    <name type="scientific">Pseudolycoriella hygida</name>
    <dbReference type="NCBI Taxonomy" id="35572"/>
    <lineage>
        <taxon>Eukaryota</taxon>
        <taxon>Metazoa</taxon>
        <taxon>Ecdysozoa</taxon>
        <taxon>Arthropoda</taxon>
        <taxon>Hexapoda</taxon>
        <taxon>Insecta</taxon>
        <taxon>Pterygota</taxon>
        <taxon>Neoptera</taxon>
        <taxon>Endopterygota</taxon>
        <taxon>Diptera</taxon>
        <taxon>Nematocera</taxon>
        <taxon>Sciaroidea</taxon>
        <taxon>Sciaridae</taxon>
        <taxon>Pseudolycoriella</taxon>
    </lineage>
</organism>
<feature type="transmembrane region" description="Helical" evidence="6">
    <location>
        <begin position="399"/>
        <end position="416"/>
    </location>
</feature>
<feature type="transmembrane region" description="Helical" evidence="6">
    <location>
        <begin position="309"/>
        <end position="333"/>
    </location>
</feature>
<feature type="transmembrane region" description="Helical" evidence="6">
    <location>
        <begin position="279"/>
        <end position="297"/>
    </location>
</feature>
<evidence type="ECO:0000256" key="6">
    <source>
        <dbReference type="SAM" id="Phobius"/>
    </source>
</evidence>
<dbReference type="AlphaFoldDB" id="A0A9Q0NB30"/>
<evidence type="ECO:0000313" key="9">
    <source>
        <dbReference type="Proteomes" id="UP001151699"/>
    </source>
</evidence>
<feature type="domain" description="Amino acid transporter transmembrane" evidence="7">
    <location>
        <begin position="80"/>
        <end position="481"/>
    </location>
</feature>
<feature type="transmembrane region" description="Helical" evidence="6">
    <location>
        <begin position="212"/>
        <end position="230"/>
    </location>
</feature>
<evidence type="ECO:0000313" key="8">
    <source>
        <dbReference type="EMBL" id="KAJ6646261.1"/>
    </source>
</evidence>
<name>A0A9Q0NB30_9DIPT</name>
<evidence type="ECO:0000256" key="5">
    <source>
        <dbReference type="SAM" id="MobiDB-lite"/>
    </source>
</evidence>
<dbReference type="EMBL" id="WJQU01000001">
    <property type="protein sequence ID" value="KAJ6646261.1"/>
    <property type="molecule type" value="Genomic_DNA"/>
</dbReference>
<comment type="subcellular location">
    <subcellularLocation>
        <location evidence="1">Membrane</location>
        <topology evidence="1">Multi-pass membrane protein</topology>
    </subcellularLocation>
</comment>
<protein>
    <submittedName>
        <fullName evidence="8">Proton-coupled amino acid transporter 4</fullName>
    </submittedName>
</protein>